<reference evidence="2" key="1">
    <citation type="submission" date="2018-05" db="EMBL/GenBank/DDBJ databases">
        <authorList>
            <person name="Lanie J.A."/>
            <person name="Ng W.-L."/>
            <person name="Kazmierczak K.M."/>
            <person name="Andrzejewski T.M."/>
            <person name="Davidsen T.M."/>
            <person name="Wayne K.J."/>
            <person name="Tettelin H."/>
            <person name="Glass J.I."/>
            <person name="Rusch D."/>
            <person name="Podicherti R."/>
            <person name="Tsui H.-C.T."/>
            <person name="Winkler M.E."/>
        </authorList>
    </citation>
    <scope>NUCLEOTIDE SEQUENCE</scope>
</reference>
<evidence type="ECO:0008006" key="3">
    <source>
        <dbReference type="Google" id="ProtNLM"/>
    </source>
</evidence>
<sequence>MLRGFGADLFEDLSRGRQPNAAEGEVIGFCLSAGPSADAGPQPAPTDEPRPAQGDGPDHDDGPDAPEPVVCPTDQGPVSGLGWITEVNRLMDAVTLGHSPVAGVLDQSIGASDPRVVQLADGTYRLYFAATPDGLTVAKSNDGIDWELEARTVIPSGMPHTSLVSLADGGWRLFAVKNVSGGSVVKSFVSTDGLEFTEEPGDRLTNDDFPFGNIQSPFAFEMPDGSFRMYLTAYPEGEQAAQPNGYSVLRMVSATSDDMLSWSTDPGVVIEGLDHPSVVVSDDGTITIYAGTPFTKLVSTDGRQFSQPEYLDLSGRDFDVKLMATGQLRVYSNGHDFDEGSWLRISRSTTVTWDAEISVRGYDSINDVFTLDVCVTGSSATPIEVHLTDKDHRIRKLDFESSSVSVAQGIPPFRTTITLDDGGVPGGPYDWRPTKSMLRLFDGVTIREWAIDEVFTDQYLAASK</sequence>
<evidence type="ECO:0000256" key="1">
    <source>
        <dbReference type="SAM" id="MobiDB-lite"/>
    </source>
</evidence>
<dbReference type="InterPro" id="IPR023296">
    <property type="entry name" value="Glyco_hydro_beta-prop_sf"/>
</dbReference>
<name>A0A382CAY9_9ZZZZ</name>
<feature type="region of interest" description="Disordered" evidence="1">
    <location>
        <begin position="26"/>
        <end position="76"/>
    </location>
</feature>
<protein>
    <recommendedName>
        <fullName evidence="3">Sialidase domain-containing protein</fullName>
    </recommendedName>
</protein>
<evidence type="ECO:0000313" key="2">
    <source>
        <dbReference type="EMBL" id="SVB23200.1"/>
    </source>
</evidence>
<gene>
    <name evidence="2" type="ORF">METZ01_LOCUS176054</name>
</gene>
<organism evidence="2">
    <name type="scientific">marine metagenome</name>
    <dbReference type="NCBI Taxonomy" id="408172"/>
    <lineage>
        <taxon>unclassified sequences</taxon>
        <taxon>metagenomes</taxon>
        <taxon>ecological metagenomes</taxon>
    </lineage>
</organism>
<dbReference type="SUPFAM" id="SSF75005">
    <property type="entry name" value="Arabinanase/levansucrase/invertase"/>
    <property type="match status" value="1"/>
</dbReference>
<accession>A0A382CAY9</accession>
<dbReference type="Gene3D" id="2.115.10.20">
    <property type="entry name" value="Glycosyl hydrolase domain, family 43"/>
    <property type="match status" value="1"/>
</dbReference>
<dbReference type="EMBL" id="UINC01033623">
    <property type="protein sequence ID" value="SVB23200.1"/>
    <property type="molecule type" value="Genomic_DNA"/>
</dbReference>
<proteinExistence type="predicted"/>
<dbReference type="AlphaFoldDB" id="A0A382CAY9"/>